<dbReference type="Pfam" id="PF00480">
    <property type="entry name" value="ROK"/>
    <property type="match status" value="1"/>
</dbReference>
<dbReference type="InterPro" id="IPR043129">
    <property type="entry name" value="ATPase_NBD"/>
</dbReference>
<comment type="function">
    <text evidence="1">Transcriptional repressor of xylose-utilizing enzymes.</text>
</comment>
<reference evidence="4 5" key="3">
    <citation type="submission" date="2023-06" db="EMBL/GenBank/DDBJ databases">
        <authorList>
            <person name="Zeman M."/>
            <person name="Kubasova T."/>
            <person name="Jahodarova E."/>
            <person name="Nykrynova M."/>
            <person name="Rychlik I."/>
        </authorList>
    </citation>
    <scope>NUCLEOTIDE SEQUENCE [LARGE SCALE GENOMIC DNA]</scope>
    <source>
        <strain evidence="4 5">ET340</strain>
    </source>
</reference>
<evidence type="ECO:0000256" key="1">
    <source>
        <dbReference type="ARBA" id="ARBA00002486"/>
    </source>
</evidence>
<dbReference type="InterPro" id="IPR036390">
    <property type="entry name" value="WH_DNA-bd_sf"/>
</dbReference>
<proteinExistence type="inferred from homology"/>
<reference evidence="4 5" key="2">
    <citation type="submission" date="2023-06" db="EMBL/GenBank/DDBJ databases">
        <title>Identification and characterization of horizontal gene transfer across gut microbiota members of farm animals based on homology search.</title>
        <authorList>
            <person name="Schwarzerova J."/>
            <person name="Nykrynova M."/>
            <person name="Jureckova K."/>
            <person name="Cejkova D."/>
            <person name="Rychlik I."/>
        </authorList>
    </citation>
    <scope>NUCLEOTIDE SEQUENCE [LARGE SCALE GENOMIC DNA]</scope>
    <source>
        <strain evidence="4 5">ET340</strain>
    </source>
</reference>
<sequence>MFTRAVKSANERQVIQVLRQGRVVTKQELAEACGLSFPTVGKLVDELVEQGVVLEAGLETGAGGRRPMRYRFNEASAYALTLFFEDGTLCWAVADALGNPVCSGSCGPEEGGYVSTILAVTERLRRAYPALAALSVGVPGGVAEGRVLYIDRYDELAGRELQAELEAASGLPAAVENNMRAAVYGMAARRGWLDRESAVCLHLSENGPGCGVLVHGKPLSGFAGLVGEVGYLPGRGEETMQQAALRGLTGVDPVDYFARLVASACVFLNPEELVVYETPYLQSGGQLEQACGRYLPAQAVPRVYISREYRQDYLAGLTRLAMDLLYPGGGLREPQERRRGNAQL</sequence>
<dbReference type="EMBL" id="JAUDCL010000028">
    <property type="protein sequence ID" value="MDM8202142.1"/>
    <property type="molecule type" value="Genomic_DNA"/>
</dbReference>
<evidence type="ECO:0000256" key="2">
    <source>
        <dbReference type="ARBA" id="ARBA00006479"/>
    </source>
</evidence>
<dbReference type="Pfam" id="PF13412">
    <property type="entry name" value="HTH_24"/>
    <property type="match status" value="1"/>
</dbReference>
<comment type="similarity">
    <text evidence="2">Belongs to the ROK (NagC/XylR) family.</text>
</comment>
<dbReference type="Gene3D" id="3.30.420.40">
    <property type="match status" value="2"/>
</dbReference>
<dbReference type="Gene3D" id="1.10.10.10">
    <property type="entry name" value="Winged helix-like DNA-binding domain superfamily/Winged helix DNA-binding domain"/>
    <property type="match status" value="1"/>
</dbReference>
<dbReference type="SUPFAM" id="SSF46785">
    <property type="entry name" value="Winged helix' DNA-binding domain"/>
    <property type="match status" value="1"/>
</dbReference>
<evidence type="ECO:0000256" key="3">
    <source>
        <dbReference type="ARBA" id="ARBA00022629"/>
    </source>
</evidence>
<name>A0ABT7UTD2_9FIRM</name>
<protein>
    <submittedName>
        <fullName evidence="4">ROK family protein</fullName>
    </submittedName>
</protein>
<gene>
    <name evidence="4" type="ORF">QUW08_12700</name>
</gene>
<evidence type="ECO:0000313" key="4">
    <source>
        <dbReference type="EMBL" id="MDM8202142.1"/>
    </source>
</evidence>
<dbReference type="PANTHER" id="PTHR18964:SF149">
    <property type="entry name" value="BIFUNCTIONAL UDP-N-ACETYLGLUCOSAMINE 2-EPIMERASE_N-ACETYLMANNOSAMINE KINASE"/>
    <property type="match status" value="1"/>
</dbReference>
<accession>A0ABT7UTD2</accession>
<dbReference type="InterPro" id="IPR000600">
    <property type="entry name" value="ROK"/>
</dbReference>
<dbReference type="SUPFAM" id="SSF53067">
    <property type="entry name" value="Actin-like ATPase domain"/>
    <property type="match status" value="1"/>
</dbReference>
<evidence type="ECO:0000313" key="5">
    <source>
        <dbReference type="Proteomes" id="UP001529380"/>
    </source>
</evidence>
<dbReference type="RefSeq" id="WP_289600507.1">
    <property type="nucleotide sequence ID" value="NZ_JAUDCL010000028.1"/>
</dbReference>
<comment type="caution">
    <text evidence="4">The sequence shown here is derived from an EMBL/GenBank/DDBJ whole genome shotgun (WGS) entry which is preliminary data.</text>
</comment>
<dbReference type="PANTHER" id="PTHR18964">
    <property type="entry name" value="ROK (REPRESSOR, ORF, KINASE) FAMILY"/>
    <property type="match status" value="1"/>
</dbReference>
<dbReference type="InterPro" id="IPR036388">
    <property type="entry name" value="WH-like_DNA-bd_sf"/>
</dbReference>
<reference evidence="5" key="1">
    <citation type="submission" date="2023-06" db="EMBL/GenBank/DDBJ databases">
        <title>Identification and characterization of horizontal gene transfer across gut microbiota members of farm animals based on homology search.</title>
        <authorList>
            <person name="Zeman M."/>
            <person name="Kubasova T."/>
            <person name="Jahodarova E."/>
            <person name="Nykrynova M."/>
            <person name="Rychlik I."/>
        </authorList>
    </citation>
    <scope>NUCLEOTIDE SEQUENCE [LARGE SCALE GENOMIC DNA]</scope>
    <source>
        <strain evidence="5">ET340</strain>
    </source>
</reference>
<dbReference type="CDD" id="cd23763">
    <property type="entry name" value="ASKHA_ATPase_ROK"/>
    <property type="match status" value="1"/>
</dbReference>
<keyword evidence="3" id="KW-0119">Carbohydrate metabolism</keyword>
<organism evidence="4 5">
    <name type="scientific">Allofournierella massiliensis</name>
    <dbReference type="NCBI Taxonomy" id="1650663"/>
    <lineage>
        <taxon>Bacteria</taxon>
        <taxon>Bacillati</taxon>
        <taxon>Bacillota</taxon>
        <taxon>Clostridia</taxon>
        <taxon>Eubacteriales</taxon>
        <taxon>Oscillospiraceae</taxon>
        <taxon>Allofournierella</taxon>
    </lineage>
</organism>
<dbReference type="Proteomes" id="UP001529380">
    <property type="component" value="Unassembled WGS sequence"/>
</dbReference>
<keyword evidence="3" id="KW-0859">Xylose metabolism</keyword>
<keyword evidence="5" id="KW-1185">Reference proteome</keyword>